<dbReference type="AlphaFoldDB" id="A0A645DCD3"/>
<evidence type="ECO:0000313" key="1">
    <source>
        <dbReference type="EMBL" id="MPM87044.1"/>
    </source>
</evidence>
<name>A0A645DCD3_9ZZZZ</name>
<organism evidence="1">
    <name type="scientific">bioreactor metagenome</name>
    <dbReference type="NCBI Taxonomy" id="1076179"/>
    <lineage>
        <taxon>unclassified sequences</taxon>
        <taxon>metagenomes</taxon>
        <taxon>ecological metagenomes</taxon>
    </lineage>
</organism>
<proteinExistence type="predicted"/>
<dbReference type="EMBL" id="VSSQ01034952">
    <property type="protein sequence ID" value="MPM87044.1"/>
    <property type="molecule type" value="Genomic_DNA"/>
</dbReference>
<protein>
    <submittedName>
        <fullName evidence="1">Uncharacterized protein</fullName>
    </submittedName>
</protein>
<gene>
    <name evidence="1" type="ORF">SDC9_134137</name>
</gene>
<comment type="caution">
    <text evidence="1">The sequence shown here is derived from an EMBL/GenBank/DDBJ whole genome shotgun (WGS) entry which is preliminary data.</text>
</comment>
<reference evidence="1" key="1">
    <citation type="submission" date="2019-08" db="EMBL/GenBank/DDBJ databases">
        <authorList>
            <person name="Kucharzyk K."/>
            <person name="Murdoch R.W."/>
            <person name="Higgins S."/>
            <person name="Loffler F."/>
        </authorList>
    </citation>
    <scope>NUCLEOTIDE SEQUENCE</scope>
</reference>
<sequence>MLAKSSKSLIEPNVIPCTAGDFIPKPLVGELMGNDRPTPSSHRRHGGMLHSASPAKFHVAVFFISIGIRTEILLKHRHDILGVVDVRHCGGVLCGRRIQVVHERERWISHRVV</sequence>
<accession>A0A645DCD3</accession>